<feature type="transmembrane region" description="Helical" evidence="11">
    <location>
        <begin position="175"/>
        <end position="192"/>
    </location>
</feature>
<dbReference type="PANTHER" id="PTHR33021:SF253">
    <property type="entry name" value="EARLY NODULIN-LIKE PROTEIN 9"/>
    <property type="match status" value="1"/>
</dbReference>
<sequence length="193" mass="20680">MAGFHYLLVLSLALAVSIAAGATQFKVGGPKGWSVPNDPKEYRQWAEKQRFQIGDSLLFVYQRDTDSVALVDESSYRSCDTSASIRTFDDGNTVFKFTRSGPFYFISGNKGNCLKNESLVVVVMADRSSRTSLAPSPSSSASPPPPPPLGSMVFMPSTTNPNEGSNSSNGASHKMMGLMASIGAFIGSLFFVL</sequence>
<dbReference type="CDD" id="cd11019">
    <property type="entry name" value="OsENODL1_like"/>
    <property type="match status" value="1"/>
</dbReference>
<proteinExistence type="inferred from homology"/>
<evidence type="ECO:0000256" key="1">
    <source>
        <dbReference type="ARBA" id="ARBA00004589"/>
    </source>
</evidence>
<dbReference type="GO" id="GO:0005886">
    <property type="term" value="C:plasma membrane"/>
    <property type="evidence" value="ECO:0007669"/>
    <property type="project" value="TreeGrafter"/>
</dbReference>
<keyword evidence="11" id="KW-0812">Transmembrane</keyword>
<dbReference type="OMA" id="DWSVPMD"/>
<dbReference type="InterPro" id="IPR039391">
    <property type="entry name" value="Phytocyanin-like"/>
</dbReference>
<dbReference type="Gramene" id="ONK74772">
    <property type="protein sequence ID" value="ONK74772"/>
    <property type="gene ID" value="A4U43_C03F9990"/>
</dbReference>
<keyword evidence="11" id="KW-1133">Transmembrane helix</keyword>
<comment type="similarity">
    <text evidence="8">Belongs to the early nodulin-like (ENODL) family.</text>
</comment>
<feature type="region of interest" description="Disordered" evidence="10">
    <location>
        <begin position="130"/>
        <end position="169"/>
    </location>
</feature>
<organism evidence="14 15">
    <name type="scientific">Asparagus officinalis</name>
    <name type="common">Garden asparagus</name>
    <dbReference type="NCBI Taxonomy" id="4686"/>
    <lineage>
        <taxon>Eukaryota</taxon>
        <taxon>Viridiplantae</taxon>
        <taxon>Streptophyta</taxon>
        <taxon>Embryophyta</taxon>
        <taxon>Tracheophyta</taxon>
        <taxon>Spermatophyta</taxon>
        <taxon>Magnoliopsida</taxon>
        <taxon>Liliopsida</taxon>
        <taxon>Asparagales</taxon>
        <taxon>Asparagaceae</taxon>
        <taxon>Asparagoideae</taxon>
        <taxon>Asparagus</taxon>
    </lineage>
</organism>
<evidence type="ECO:0000256" key="7">
    <source>
        <dbReference type="ARBA" id="ARBA00023288"/>
    </source>
</evidence>
<feature type="signal peptide" evidence="12">
    <location>
        <begin position="1"/>
        <end position="19"/>
    </location>
</feature>
<dbReference type="GO" id="GO:0098552">
    <property type="term" value="C:side of membrane"/>
    <property type="evidence" value="ECO:0007669"/>
    <property type="project" value="UniProtKB-KW"/>
</dbReference>
<evidence type="ECO:0000256" key="4">
    <source>
        <dbReference type="ARBA" id="ARBA00023136"/>
    </source>
</evidence>
<keyword evidence="2" id="KW-0336">GPI-anchor</keyword>
<evidence type="ECO:0000313" key="14">
    <source>
        <dbReference type="EMBL" id="ONK74772.1"/>
    </source>
</evidence>
<feature type="compositionally biased region" description="Polar residues" evidence="10">
    <location>
        <begin position="156"/>
        <end position="169"/>
    </location>
</feature>
<dbReference type="GO" id="GO:0009055">
    <property type="term" value="F:electron transfer activity"/>
    <property type="evidence" value="ECO:0007669"/>
    <property type="project" value="InterPro"/>
</dbReference>
<dbReference type="FunFam" id="2.60.40.420:FF:000010">
    <property type="entry name" value="Early nodulin-like protein 1"/>
    <property type="match status" value="1"/>
</dbReference>
<keyword evidence="6" id="KW-0325">Glycoprotein</keyword>
<dbReference type="Gene3D" id="2.60.40.420">
    <property type="entry name" value="Cupredoxins - blue copper proteins"/>
    <property type="match status" value="1"/>
</dbReference>
<keyword evidence="5" id="KW-1015">Disulfide bond</keyword>
<dbReference type="InterPro" id="IPR003245">
    <property type="entry name" value="Phytocyanin_dom"/>
</dbReference>
<evidence type="ECO:0000256" key="5">
    <source>
        <dbReference type="ARBA" id="ARBA00023157"/>
    </source>
</evidence>
<evidence type="ECO:0000313" key="15">
    <source>
        <dbReference type="Proteomes" id="UP000243459"/>
    </source>
</evidence>
<evidence type="ECO:0000256" key="10">
    <source>
        <dbReference type="SAM" id="MobiDB-lite"/>
    </source>
</evidence>
<dbReference type="InterPro" id="IPR008972">
    <property type="entry name" value="Cupredoxin"/>
</dbReference>
<dbReference type="OrthoDB" id="691587at2759"/>
<dbReference type="Pfam" id="PF02298">
    <property type="entry name" value="Cu_bind_like"/>
    <property type="match status" value="1"/>
</dbReference>
<evidence type="ECO:0000259" key="13">
    <source>
        <dbReference type="PROSITE" id="PS51485"/>
    </source>
</evidence>
<name>A0A5P1F9D7_ASPOF</name>
<dbReference type="AlphaFoldDB" id="A0A5P1F9D7"/>
<dbReference type="SUPFAM" id="SSF49503">
    <property type="entry name" value="Cupredoxins"/>
    <property type="match status" value="1"/>
</dbReference>
<keyword evidence="15" id="KW-1185">Reference proteome</keyword>
<evidence type="ECO:0000256" key="2">
    <source>
        <dbReference type="ARBA" id="ARBA00022622"/>
    </source>
</evidence>
<dbReference type="EMBL" id="CM007383">
    <property type="protein sequence ID" value="ONK74772.1"/>
    <property type="molecule type" value="Genomic_DNA"/>
</dbReference>
<feature type="domain" description="Phytocyanin" evidence="13">
    <location>
        <begin position="23"/>
        <end position="125"/>
    </location>
</feature>
<evidence type="ECO:0000256" key="6">
    <source>
        <dbReference type="ARBA" id="ARBA00023180"/>
    </source>
</evidence>
<dbReference type="InterPro" id="IPR041846">
    <property type="entry name" value="ENL_dom"/>
</dbReference>
<gene>
    <name evidence="14" type="ORF">A4U43_C03F9990</name>
</gene>
<reference evidence="15" key="1">
    <citation type="journal article" date="2017" name="Nat. Commun.">
        <title>The asparagus genome sheds light on the origin and evolution of a young Y chromosome.</title>
        <authorList>
            <person name="Harkess A."/>
            <person name="Zhou J."/>
            <person name="Xu C."/>
            <person name="Bowers J.E."/>
            <person name="Van der Hulst R."/>
            <person name="Ayyampalayam S."/>
            <person name="Mercati F."/>
            <person name="Riccardi P."/>
            <person name="McKain M.R."/>
            <person name="Kakrana A."/>
            <person name="Tang H."/>
            <person name="Ray J."/>
            <person name="Groenendijk J."/>
            <person name="Arikit S."/>
            <person name="Mathioni S.M."/>
            <person name="Nakano M."/>
            <person name="Shan H."/>
            <person name="Telgmann-Rauber A."/>
            <person name="Kanno A."/>
            <person name="Yue Z."/>
            <person name="Chen H."/>
            <person name="Li W."/>
            <person name="Chen Y."/>
            <person name="Xu X."/>
            <person name="Zhang Y."/>
            <person name="Luo S."/>
            <person name="Chen H."/>
            <person name="Gao J."/>
            <person name="Mao Z."/>
            <person name="Pires J.C."/>
            <person name="Luo M."/>
            <person name="Kudrna D."/>
            <person name="Wing R.A."/>
            <person name="Meyers B.C."/>
            <person name="Yi K."/>
            <person name="Kong H."/>
            <person name="Lavrijsen P."/>
            <person name="Sunseri F."/>
            <person name="Falavigna A."/>
            <person name="Ye Y."/>
            <person name="Leebens-Mack J.H."/>
            <person name="Chen G."/>
        </authorList>
    </citation>
    <scope>NUCLEOTIDE SEQUENCE [LARGE SCALE GENOMIC DNA]</scope>
    <source>
        <strain evidence="15">cv. DH0086</strain>
    </source>
</reference>
<dbReference type="GO" id="GO:0012505">
    <property type="term" value="C:endomembrane system"/>
    <property type="evidence" value="ECO:0007669"/>
    <property type="project" value="UniProtKB-SubCell"/>
</dbReference>
<evidence type="ECO:0000256" key="12">
    <source>
        <dbReference type="SAM" id="SignalP"/>
    </source>
</evidence>
<evidence type="ECO:0000256" key="8">
    <source>
        <dbReference type="ARBA" id="ARBA00035011"/>
    </source>
</evidence>
<protein>
    <recommendedName>
        <fullName evidence="13">Phytocyanin domain-containing protein</fullName>
    </recommendedName>
</protein>
<evidence type="ECO:0000256" key="3">
    <source>
        <dbReference type="ARBA" id="ARBA00022729"/>
    </source>
</evidence>
<accession>A0A5P1F9D7</accession>
<keyword evidence="3 12" id="KW-0732">Signal</keyword>
<dbReference type="PANTHER" id="PTHR33021">
    <property type="entry name" value="BLUE COPPER PROTEIN"/>
    <property type="match status" value="1"/>
</dbReference>
<feature type="compositionally biased region" description="Low complexity" evidence="10">
    <location>
        <begin position="130"/>
        <end position="141"/>
    </location>
</feature>
<dbReference type="Proteomes" id="UP000243459">
    <property type="component" value="Chromosome 3"/>
</dbReference>
<evidence type="ECO:0000256" key="11">
    <source>
        <dbReference type="SAM" id="Phobius"/>
    </source>
</evidence>
<evidence type="ECO:0000256" key="9">
    <source>
        <dbReference type="ARBA" id="ARBA00037868"/>
    </source>
</evidence>
<keyword evidence="4 11" id="KW-0472">Membrane</keyword>
<comment type="subcellular location">
    <subcellularLocation>
        <location evidence="9">Endomembrane system</location>
        <topology evidence="9">Lipid-anchor</topology>
    </subcellularLocation>
    <subcellularLocation>
        <location evidence="1">Membrane</location>
        <topology evidence="1">Lipid-anchor</topology>
        <topology evidence="1">GPI-anchor</topology>
    </subcellularLocation>
</comment>
<keyword evidence="7" id="KW-0449">Lipoprotein</keyword>
<dbReference type="PROSITE" id="PS51485">
    <property type="entry name" value="PHYTOCYANIN"/>
    <property type="match status" value="1"/>
</dbReference>
<feature type="chain" id="PRO_5024279119" description="Phytocyanin domain-containing protein" evidence="12">
    <location>
        <begin position="20"/>
        <end position="193"/>
    </location>
</feature>